<sequence length="428" mass="48379">MIANSIIAHIYLQPGLQQVDVAAMEKLVAEYPYFAAARLLLARKVYLQHSNLHETAVKKAMLYSGQPHHFYHIVTHEPILEQVEERIAPVIPEDSLPETPVDTAPQEPQEEETKEPVVPVSQPEELITTAPLPELEEVEERIAPVIPDDTLPEGREEEETVIPVIPDETVPSTQPEEPITTAPLPELGEVEERIAPVIPDDTLPEDSAAGSDETAATGDDTDRVLAEAEAILQRDTTVTADMLAVPETPHHTTATPEHTDNHTDTTEGALPIKIFPLEMPAEETTLTFQPLYTDDYFAYKRLKDPQLADELSEQGEAEMKSFTSWLRQIKDNFTGRSSKDWFNQQLHRLYEETEEPEISETVEKMAMNSITFNHDIVSETLAEIWVRQHQYQQAIRIYQKLSLLNPDKNAYFAQKIQELKSLIDKSKQ</sequence>
<reference evidence="2 3" key="1">
    <citation type="submission" date="2018-05" db="EMBL/GenBank/DDBJ databases">
        <title>Chitinophaga sp. K3CV102501T nov., isolated from isolated from a monsoon evergreen broad-leaved forest soil.</title>
        <authorList>
            <person name="Lv Y."/>
        </authorList>
    </citation>
    <scope>NUCLEOTIDE SEQUENCE [LARGE SCALE GENOMIC DNA]</scope>
    <source>
        <strain evidence="2 3">GDMCC 1.1325</strain>
    </source>
</reference>
<proteinExistence type="predicted"/>
<comment type="caution">
    <text evidence="2">The sequence shown here is derived from an EMBL/GenBank/DDBJ whole genome shotgun (WGS) entry which is preliminary data.</text>
</comment>
<dbReference type="Gene3D" id="1.25.40.10">
    <property type="entry name" value="Tetratricopeptide repeat domain"/>
    <property type="match status" value="1"/>
</dbReference>
<dbReference type="Proteomes" id="UP000253410">
    <property type="component" value="Unassembled WGS sequence"/>
</dbReference>
<organism evidence="2 3">
    <name type="scientific">Chitinophaga flava</name>
    <dbReference type="NCBI Taxonomy" id="2259036"/>
    <lineage>
        <taxon>Bacteria</taxon>
        <taxon>Pseudomonadati</taxon>
        <taxon>Bacteroidota</taxon>
        <taxon>Chitinophagia</taxon>
        <taxon>Chitinophagales</taxon>
        <taxon>Chitinophagaceae</taxon>
        <taxon>Chitinophaga</taxon>
    </lineage>
</organism>
<accession>A0A365Y1Z0</accession>
<keyword evidence="3" id="KW-1185">Reference proteome</keyword>
<name>A0A365Y1Z0_9BACT</name>
<evidence type="ECO:0008006" key="4">
    <source>
        <dbReference type="Google" id="ProtNLM"/>
    </source>
</evidence>
<protein>
    <recommendedName>
        <fullName evidence="4">Tetratricopeptide repeat protein</fullName>
    </recommendedName>
</protein>
<dbReference type="OrthoDB" id="594666at2"/>
<feature type="region of interest" description="Disordered" evidence="1">
    <location>
        <begin position="92"/>
        <end position="122"/>
    </location>
</feature>
<dbReference type="AlphaFoldDB" id="A0A365Y1Z0"/>
<feature type="region of interest" description="Disordered" evidence="1">
    <location>
        <begin position="200"/>
        <end position="222"/>
    </location>
</feature>
<dbReference type="InterPro" id="IPR011990">
    <property type="entry name" value="TPR-like_helical_dom_sf"/>
</dbReference>
<dbReference type="RefSeq" id="WP_113614488.1">
    <property type="nucleotide sequence ID" value="NZ_QFFJ01000001.1"/>
</dbReference>
<dbReference type="EMBL" id="QFFJ01000001">
    <property type="protein sequence ID" value="RBL91885.1"/>
    <property type="molecule type" value="Genomic_DNA"/>
</dbReference>
<gene>
    <name evidence="2" type="ORF">DF182_04600</name>
</gene>
<evidence type="ECO:0000256" key="1">
    <source>
        <dbReference type="SAM" id="MobiDB-lite"/>
    </source>
</evidence>
<evidence type="ECO:0000313" key="3">
    <source>
        <dbReference type="Proteomes" id="UP000253410"/>
    </source>
</evidence>
<evidence type="ECO:0000313" key="2">
    <source>
        <dbReference type="EMBL" id="RBL91885.1"/>
    </source>
</evidence>